<sequence length="144" mass="15792">MRQLRHDSSSPWKMTSSRDTANTMRRVPLNARAVPSGDAAAKQRTPPRAARRPAGQHAREPSASEARGSQTSKSRVGASLDERQVIPGSHLSAFFAENQSESNFGGKIDPENQISSQENAKELKPHNPTQKQDRQNSSDVYSAK</sequence>
<evidence type="ECO:0000313" key="2">
    <source>
        <dbReference type="EMBL" id="TPP67151.1"/>
    </source>
</evidence>
<keyword evidence="3" id="KW-1185">Reference proteome</keyword>
<gene>
    <name evidence="2" type="ORF">FGIG_05957</name>
</gene>
<organism evidence="2 3">
    <name type="scientific">Fasciola gigantica</name>
    <name type="common">Giant liver fluke</name>
    <dbReference type="NCBI Taxonomy" id="46835"/>
    <lineage>
        <taxon>Eukaryota</taxon>
        <taxon>Metazoa</taxon>
        <taxon>Spiralia</taxon>
        <taxon>Lophotrochozoa</taxon>
        <taxon>Platyhelminthes</taxon>
        <taxon>Trematoda</taxon>
        <taxon>Digenea</taxon>
        <taxon>Plagiorchiida</taxon>
        <taxon>Echinostomata</taxon>
        <taxon>Echinostomatoidea</taxon>
        <taxon>Fasciolidae</taxon>
        <taxon>Fasciola</taxon>
    </lineage>
</organism>
<reference evidence="2 3" key="1">
    <citation type="submission" date="2019-04" db="EMBL/GenBank/DDBJ databases">
        <title>Annotation for the trematode Fasciola gigantica.</title>
        <authorList>
            <person name="Choi Y.-J."/>
        </authorList>
    </citation>
    <scope>NUCLEOTIDE SEQUENCE [LARGE SCALE GENOMIC DNA]</scope>
    <source>
        <strain evidence="2">Uganda_cow_1</strain>
    </source>
</reference>
<feature type="compositionally biased region" description="Basic and acidic residues" evidence="1">
    <location>
        <begin position="119"/>
        <end position="136"/>
    </location>
</feature>
<dbReference type="EMBL" id="SUNJ01001004">
    <property type="protein sequence ID" value="TPP67151.1"/>
    <property type="molecule type" value="Genomic_DNA"/>
</dbReference>
<dbReference type="AlphaFoldDB" id="A0A504Z403"/>
<evidence type="ECO:0000313" key="3">
    <source>
        <dbReference type="Proteomes" id="UP000316759"/>
    </source>
</evidence>
<name>A0A504Z403_FASGI</name>
<evidence type="ECO:0000256" key="1">
    <source>
        <dbReference type="SAM" id="MobiDB-lite"/>
    </source>
</evidence>
<accession>A0A504Z403</accession>
<feature type="compositionally biased region" description="Low complexity" evidence="1">
    <location>
        <begin position="39"/>
        <end position="56"/>
    </location>
</feature>
<feature type="compositionally biased region" description="Polar residues" evidence="1">
    <location>
        <begin position="9"/>
        <end position="23"/>
    </location>
</feature>
<protein>
    <submittedName>
        <fullName evidence="2">Uncharacterized protein</fullName>
    </submittedName>
</protein>
<comment type="caution">
    <text evidence="2">The sequence shown here is derived from an EMBL/GenBank/DDBJ whole genome shotgun (WGS) entry which is preliminary data.</text>
</comment>
<proteinExistence type="predicted"/>
<feature type="region of interest" description="Disordered" evidence="1">
    <location>
        <begin position="1"/>
        <end position="144"/>
    </location>
</feature>
<dbReference type="Proteomes" id="UP000316759">
    <property type="component" value="Unassembled WGS sequence"/>
</dbReference>